<proteinExistence type="predicted"/>
<protein>
    <submittedName>
        <fullName evidence="1">ComF family protein</fullName>
    </submittedName>
</protein>
<reference evidence="1 2" key="1">
    <citation type="submission" date="2021-06" db="EMBL/GenBank/DDBJ databases">
        <authorList>
            <person name="Sun Q."/>
            <person name="Li D."/>
        </authorList>
    </citation>
    <scope>NUCLEOTIDE SEQUENCE [LARGE SCALE GENOMIC DNA]</scope>
    <source>
        <strain evidence="1 2">MSJ-11</strain>
    </source>
</reference>
<comment type="caution">
    <text evidence="1">The sequence shown here is derived from an EMBL/GenBank/DDBJ whole genome shotgun (WGS) entry which is preliminary data.</text>
</comment>
<accession>A0ABS6EMW3</accession>
<gene>
    <name evidence="1" type="ORF">KQI86_17390</name>
</gene>
<organism evidence="1 2">
    <name type="scientific">Clostridium mobile</name>
    <dbReference type="NCBI Taxonomy" id="2841512"/>
    <lineage>
        <taxon>Bacteria</taxon>
        <taxon>Bacillati</taxon>
        <taxon>Bacillota</taxon>
        <taxon>Clostridia</taxon>
        <taxon>Eubacteriales</taxon>
        <taxon>Clostridiaceae</taxon>
        <taxon>Clostridium</taxon>
    </lineage>
</organism>
<keyword evidence="2" id="KW-1185">Reference proteome</keyword>
<sequence length="225" mass="25692">MGNGIIKYLKNIVDAVLSIIYSERDECPLCKAYMEESFLCQRCLNKINFITGSFSIKREDYSFKCYSLANYSDNIAHMIIRLKYKKDFQCGEVLGHLLSKKIIESGIHAHYLTFVPMTKKAIKKRGYNQSEYLAKVVGKYLDIPVIKSLSKTKDTLDQIGLNSSERWNNVHDSFYIYNKNKINNKKIILIDDVITTGATAYNCAKELMNNGAKEINILTVAKSNV</sequence>
<name>A0ABS6EMW3_9CLOT</name>
<dbReference type="PANTHER" id="PTHR47505:SF1">
    <property type="entry name" value="DNA UTILIZATION PROTEIN YHGH"/>
    <property type="match status" value="1"/>
</dbReference>
<dbReference type="InterPro" id="IPR000836">
    <property type="entry name" value="PRTase_dom"/>
</dbReference>
<dbReference type="Proteomes" id="UP000726170">
    <property type="component" value="Unassembled WGS sequence"/>
</dbReference>
<evidence type="ECO:0000313" key="1">
    <source>
        <dbReference type="EMBL" id="MBU5486097.1"/>
    </source>
</evidence>
<dbReference type="EMBL" id="JAHLQF010000004">
    <property type="protein sequence ID" value="MBU5486097.1"/>
    <property type="molecule type" value="Genomic_DNA"/>
</dbReference>
<dbReference type="PANTHER" id="PTHR47505">
    <property type="entry name" value="DNA UTILIZATION PROTEIN YHGH"/>
    <property type="match status" value="1"/>
</dbReference>
<evidence type="ECO:0000313" key="2">
    <source>
        <dbReference type="Proteomes" id="UP000726170"/>
    </source>
</evidence>
<dbReference type="RefSeq" id="WP_216440683.1">
    <property type="nucleotide sequence ID" value="NZ_JAHLQF010000004.1"/>
</dbReference>
<dbReference type="InterPro" id="IPR051910">
    <property type="entry name" value="ComF/GntX_DNA_util-trans"/>
</dbReference>
<dbReference type="CDD" id="cd06223">
    <property type="entry name" value="PRTases_typeI"/>
    <property type="match status" value="1"/>
</dbReference>